<comment type="caution">
    <text evidence="3">The sequence shown here is derived from an EMBL/GenBank/DDBJ whole genome shotgun (WGS) entry which is preliminary data.</text>
</comment>
<keyword evidence="1" id="KW-0472">Membrane</keyword>
<evidence type="ECO:0000313" key="3">
    <source>
        <dbReference type="EMBL" id="KAF7507791.1"/>
    </source>
</evidence>
<accession>A0A8H7E5R2</accession>
<evidence type="ECO:0000256" key="1">
    <source>
        <dbReference type="SAM" id="Phobius"/>
    </source>
</evidence>
<dbReference type="InterPro" id="IPR049326">
    <property type="entry name" value="Rhodopsin_dom_fungi"/>
</dbReference>
<feature type="transmembrane region" description="Helical" evidence="1">
    <location>
        <begin position="134"/>
        <end position="151"/>
    </location>
</feature>
<evidence type="ECO:0000313" key="4">
    <source>
        <dbReference type="Proteomes" id="UP000606974"/>
    </source>
</evidence>
<dbReference type="EMBL" id="JAACFV010000063">
    <property type="protein sequence ID" value="KAF7507791.1"/>
    <property type="molecule type" value="Genomic_DNA"/>
</dbReference>
<dbReference type="OrthoDB" id="444631at2759"/>
<keyword evidence="1" id="KW-1133">Transmembrane helix</keyword>
<keyword evidence="4" id="KW-1185">Reference proteome</keyword>
<name>A0A8H7E5R2_9EURO</name>
<keyword evidence="1" id="KW-0812">Transmembrane</keyword>
<organism evidence="3 4">
    <name type="scientific">Endocarpon pusillum</name>
    <dbReference type="NCBI Taxonomy" id="364733"/>
    <lineage>
        <taxon>Eukaryota</taxon>
        <taxon>Fungi</taxon>
        <taxon>Dikarya</taxon>
        <taxon>Ascomycota</taxon>
        <taxon>Pezizomycotina</taxon>
        <taxon>Eurotiomycetes</taxon>
        <taxon>Chaetothyriomycetidae</taxon>
        <taxon>Verrucariales</taxon>
        <taxon>Verrucariaceae</taxon>
        <taxon>Endocarpon</taxon>
    </lineage>
</organism>
<dbReference type="Proteomes" id="UP000606974">
    <property type="component" value="Unassembled WGS sequence"/>
</dbReference>
<protein>
    <recommendedName>
        <fullName evidence="2">Rhodopsin domain-containing protein</fullName>
    </recommendedName>
</protein>
<sequence>MGPNDNAGRVSRHSYSVVLTLFALCLISATARFYVRVRVQKQVSIDDGFLLFGILCLAAAVGVMFTFIDSLYMLQAMQEGIPDLERPPDWLQRTFDCQKFLVLSLCLTWCTITAVKFSFLFLFRRLIDHIPRLIIYWWIVMVFNVAVAGLRNRREFSCMPMVL</sequence>
<proteinExistence type="predicted"/>
<feature type="transmembrane region" description="Helical" evidence="1">
    <location>
        <begin position="100"/>
        <end position="122"/>
    </location>
</feature>
<dbReference type="Pfam" id="PF20684">
    <property type="entry name" value="Fung_rhodopsin"/>
    <property type="match status" value="1"/>
</dbReference>
<gene>
    <name evidence="3" type="ORF">GJ744_010092</name>
</gene>
<feature type="transmembrane region" description="Helical" evidence="1">
    <location>
        <begin position="15"/>
        <end position="35"/>
    </location>
</feature>
<evidence type="ECO:0000259" key="2">
    <source>
        <dbReference type="Pfam" id="PF20684"/>
    </source>
</evidence>
<feature type="transmembrane region" description="Helical" evidence="1">
    <location>
        <begin position="47"/>
        <end position="68"/>
    </location>
</feature>
<feature type="domain" description="Rhodopsin" evidence="2">
    <location>
        <begin position="31"/>
        <end position="147"/>
    </location>
</feature>
<dbReference type="AlphaFoldDB" id="A0A8H7E5R2"/>
<reference evidence="3" key="1">
    <citation type="submission" date="2020-02" db="EMBL/GenBank/DDBJ databases">
        <authorList>
            <person name="Palmer J.M."/>
        </authorList>
    </citation>
    <scope>NUCLEOTIDE SEQUENCE</scope>
    <source>
        <strain evidence="3">EPUS1.4</strain>
        <tissue evidence="3">Thallus</tissue>
    </source>
</reference>